<name>A0A558QY83_9SPHN</name>
<evidence type="ECO:0000256" key="5">
    <source>
        <dbReference type="ARBA" id="ARBA00023136"/>
    </source>
</evidence>
<evidence type="ECO:0000256" key="2">
    <source>
        <dbReference type="ARBA" id="ARBA00007165"/>
    </source>
</evidence>
<dbReference type="Pfam" id="PF02104">
    <property type="entry name" value="SURF1"/>
    <property type="match status" value="1"/>
</dbReference>
<reference evidence="7 8" key="1">
    <citation type="submission" date="2019-07" db="EMBL/GenBank/DDBJ databases">
        <title>Sphingomonas solaris sp. nov., isolated from a solar panel from Boston, Massachusetts.</title>
        <authorList>
            <person name="Tanner K."/>
            <person name="Pascual J."/>
            <person name="Mancuso C."/>
            <person name="Pereto J."/>
            <person name="Khalil A."/>
            <person name="Vilanova C."/>
        </authorList>
    </citation>
    <scope>NUCLEOTIDE SEQUENCE [LARGE SCALE GENOMIC DNA]</scope>
    <source>
        <strain evidence="7 8">R4DWN</strain>
    </source>
</reference>
<dbReference type="PROSITE" id="PS50895">
    <property type="entry name" value="SURF1"/>
    <property type="match status" value="1"/>
</dbReference>
<protein>
    <recommendedName>
        <fullName evidence="6">SURF1-like protein</fullName>
    </recommendedName>
</protein>
<dbReference type="OrthoDB" id="6079986at2"/>
<dbReference type="EMBL" id="VNIM01000074">
    <property type="protein sequence ID" value="TVV72027.1"/>
    <property type="molecule type" value="Genomic_DNA"/>
</dbReference>
<keyword evidence="6" id="KW-1003">Cell membrane</keyword>
<dbReference type="GO" id="GO:0005886">
    <property type="term" value="C:plasma membrane"/>
    <property type="evidence" value="ECO:0007669"/>
    <property type="project" value="UniProtKB-SubCell"/>
</dbReference>
<keyword evidence="8" id="KW-1185">Reference proteome</keyword>
<keyword evidence="4 6" id="KW-1133">Transmembrane helix</keyword>
<keyword evidence="5 6" id="KW-0472">Membrane</keyword>
<evidence type="ECO:0000256" key="1">
    <source>
        <dbReference type="ARBA" id="ARBA00004370"/>
    </source>
</evidence>
<comment type="subcellular location">
    <subcellularLocation>
        <location evidence="6">Cell membrane</location>
        <topology evidence="6">Multi-pass membrane protein</topology>
    </subcellularLocation>
    <subcellularLocation>
        <location evidence="1">Membrane</location>
    </subcellularLocation>
</comment>
<feature type="transmembrane region" description="Helical" evidence="6">
    <location>
        <begin position="198"/>
        <end position="218"/>
    </location>
</feature>
<dbReference type="AlphaFoldDB" id="A0A558QY83"/>
<comment type="similarity">
    <text evidence="2 6">Belongs to the SURF1 family.</text>
</comment>
<dbReference type="InterPro" id="IPR002994">
    <property type="entry name" value="Surf1/Shy1"/>
</dbReference>
<evidence type="ECO:0000256" key="4">
    <source>
        <dbReference type="ARBA" id="ARBA00022989"/>
    </source>
</evidence>
<dbReference type="CDD" id="cd06662">
    <property type="entry name" value="SURF1"/>
    <property type="match status" value="1"/>
</dbReference>
<evidence type="ECO:0000256" key="3">
    <source>
        <dbReference type="ARBA" id="ARBA00022692"/>
    </source>
</evidence>
<proteinExistence type="inferred from homology"/>
<evidence type="ECO:0000313" key="7">
    <source>
        <dbReference type="EMBL" id="TVV72027.1"/>
    </source>
</evidence>
<evidence type="ECO:0000256" key="6">
    <source>
        <dbReference type="RuleBase" id="RU363076"/>
    </source>
</evidence>
<accession>A0A558QY83</accession>
<sequence length="226" mass="23986">MVWLAVVAGLIGLGTWQVHRRAWKLALIERGETGLRARPVSPPAVARPDDAYRRVTATGCYLPGQDSFVQAATDLGAGWWVLTPLRTDAGHTLFVNRGFVPRRAAAAPPAGTVSVTGLLRLTEPGGGFLRSNDPAADRWYSRDIAAIAARRRLSGAAGYFIDAAAGPPAAATPATTAPQPVGGLTVIRFANNHLGYAVTWYMLAAMTLAAFLYWAGLLRRSGGPPR</sequence>
<comment type="caution">
    <text evidence="7">The sequence shown here is derived from an EMBL/GenBank/DDBJ whole genome shotgun (WGS) entry which is preliminary data.</text>
</comment>
<gene>
    <name evidence="7" type="ORF">FOY91_15590</name>
</gene>
<comment type="caution">
    <text evidence="6">Lacks conserved residue(s) required for the propagation of feature annotation.</text>
</comment>
<evidence type="ECO:0000313" key="8">
    <source>
        <dbReference type="Proteomes" id="UP000318681"/>
    </source>
</evidence>
<keyword evidence="3 6" id="KW-0812">Transmembrane</keyword>
<dbReference type="PANTHER" id="PTHR23427">
    <property type="entry name" value="SURFEIT LOCUS PROTEIN"/>
    <property type="match status" value="1"/>
</dbReference>
<dbReference type="InterPro" id="IPR045214">
    <property type="entry name" value="Surf1/Surf4"/>
</dbReference>
<dbReference type="PANTHER" id="PTHR23427:SF2">
    <property type="entry name" value="SURFEIT LOCUS PROTEIN 1"/>
    <property type="match status" value="1"/>
</dbReference>
<organism evidence="7 8">
    <name type="scientific">Alterirhizorhabdus solaris</name>
    <dbReference type="NCBI Taxonomy" id="2529389"/>
    <lineage>
        <taxon>Bacteria</taxon>
        <taxon>Pseudomonadati</taxon>
        <taxon>Pseudomonadota</taxon>
        <taxon>Alphaproteobacteria</taxon>
        <taxon>Sphingomonadales</taxon>
        <taxon>Rhizorhabdaceae</taxon>
        <taxon>Alterirhizorhabdus</taxon>
    </lineage>
</organism>
<dbReference type="Proteomes" id="UP000318681">
    <property type="component" value="Unassembled WGS sequence"/>
</dbReference>